<keyword evidence="2" id="KW-1133">Transmembrane helix</keyword>
<dbReference type="OrthoDB" id="16183at10239"/>
<evidence type="ECO:0000313" key="4">
    <source>
        <dbReference type="Proteomes" id="UP000202420"/>
    </source>
</evidence>
<proteinExistence type="predicted"/>
<feature type="region of interest" description="Disordered" evidence="1">
    <location>
        <begin position="1"/>
        <end position="86"/>
    </location>
</feature>
<feature type="compositionally biased region" description="Low complexity" evidence="1">
    <location>
        <begin position="27"/>
        <end position="39"/>
    </location>
</feature>
<name>A7K979_9PHYC</name>
<dbReference type="EMBL" id="EF101928">
    <property type="protein sequence ID" value="ABT16603.1"/>
    <property type="molecule type" value="Genomic_DNA"/>
</dbReference>
<keyword evidence="2" id="KW-0472">Membrane</keyword>
<protein>
    <submittedName>
        <fullName evidence="3">Uncharacterized protein Z469L</fullName>
    </submittedName>
</protein>
<gene>
    <name evidence="3" type="primary">Z469L</name>
    <name evidence="3" type="ORF">ATCV1_Z469L</name>
</gene>
<dbReference type="KEGG" id="vg:5470873"/>
<keyword evidence="2" id="KW-0812">Transmembrane</keyword>
<evidence type="ECO:0000256" key="2">
    <source>
        <dbReference type="SAM" id="Phobius"/>
    </source>
</evidence>
<dbReference type="RefSeq" id="YP_001426950.1">
    <property type="nucleotide sequence ID" value="NC_008724.1"/>
</dbReference>
<feature type="transmembrane region" description="Helical" evidence="2">
    <location>
        <begin position="225"/>
        <end position="246"/>
    </location>
</feature>
<sequence length="254" mass="27306">MSEDAMMNATMISDLPSPPSFTQPMDSGPASQGSGQAGSYADILKELQSSQKINQNSTGQQNQMQMSPTPQMQMQMSPPQQSQAPAVAPTPQMMLQTPVNPAPNQNVMQQMQAQASMYSGGMPQSSPIGQYAPQDATMVHSGPLKSELLPDPMFFQPPPPPRKIKKVYIEKEPEKPKTFLGFSYTKIKSAILVAAIVFALISYVAPLLAKNIPWSVNIETGKFTAAGLLVISITTGLLHLGTVGLIERFGNGVN</sequence>
<keyword evidence="4" id="KW-1185">Reference proteome</keyword>
<evidence type="ECO:0000256" key="1">
    <source>
        <dbReference type="SAM" id="MobiDB-lite"/>
    </source>
</evidence>
<dbReference type="GeneID" id="5470873"/>
<feature type="compositionally biased region" description="Low complexity" evidence="1">
    <location>
        <begin position="60"/>
        <end position="86"/>
    </location>
</feature>
<accession>A7K979</accession>
<organism evidence="3 4">
    <name type="scientific">Chlorovirus heliozoae</name>
    <dbReference type="NCBI Taxonomy" id="322019"/>
    <lineage>
        <taxon>Viruses</taxon>
        <taxon>Varidnaviria</taxon>
        <taxon>Bamfordvirae</taxon>
        <taxon>Nucleocytoviricota</taxon>
        <taxon>Megaviricetes</taxon>
        <taxon>Algavirales</taxon>
        <taxon>Phycodnaviridae</taxon>
        <taxon>Chlorovirus</taxon>
    </lineage>
</organism>
<feature type="compositionally biased region" description="Polar residues" evidence="1">
    <location>
        <begin position="47"/>
        <end position="59"/>
    </location>
</feature>
<dbReference type="Proteomes" id="UP000202420">
    <property type="component" value="Segment"/>
</dbReference>
<evidence type="ECO:0000313" key="3">
    <source>
        <dbReference type="EMBL" id="ABT16603.1"/>
    </source>
</evidence>
<feature type="transmembrane region" description="Helical" evidence="2">
    <location>
        <begin position="187"/>
        <end position="205"/>
    </location>
</feature>
<reference evidence="3 4" key="1">
    <citation type="submission" date="2006-09" db="EMBL/GenBank/DDBJ databases">
        <title>Sequence and annotation of the 288-kb ATCV-1 virus that infects an endosymbiotic Chlorella strain of the heliozoon Acanthocystis turfacea.</title>
        <authorList>
            <person name="Fitzgerald L.A."/>
            <person name="Graves M.V."/>
            <person name="Li X."/>
            <person name="Pfitzner A.J.P."/>
            <person name="Hartigan J."/>
            <person name="Van Etten J.L."/>
        </authorList>
    </citation>
    <scope>NUCLEOTIDE SEQUENCE [LARGE SCALE GENOMIC DNA]</scope>
    <source>
        <strain evidence="3 4">ATCV-1</strain>
    </source>
</reference>